<protein>
    <submittedName>
        <fullName evidence="5">Cytochrome P450</fullName>
    </submittedName>
</protein>
<dbReference type="Proteomes" id="UP000327000">
    <property type="component" value="Unassembled WGS sequence"/>
</dbReference>
<evidence type="ECO:0000256" key="2">
    <source>
        <dbReference type="ARBA" id="ARBA00010617"/>
    </source>
</evidence>
<keyword evidence="3 4" id="KW-0479">Metal-binding</keyword>
<dbReference type="AlphaFoldDB" id="A0A5N5W9F7"/>
<dbReference type="GO" id="GO:0005506">
    <property type="term" value="F:iron ion binding"/>
    <property type="evidence" value="ECO:0007669"/>
    <property type="project" value="InterPro"/>
</dbReference>
<dbReference type="InterPro" id="IPR001128">
    <property type="entry name" value="Cyt_P450"/>
</dbReference>
<keyword evidence="3 4" id="KW-0349">Heme</keyword>
<dbReference type="InterPro" id="IPR002401">
    <property type="entry name" value="Cyt_P450_E_grp-I"/>
</dbReference>
<evidence type="ECO:0000256" key="3">
    <source>
        <dbReference type="PIRSR" id="PIRSR602401-1"/>
    </source>
</evidence>
<dbReference type="OrthoDB" id="4746309at2"/>
<dbReference type="PANTHER" id="PTHR24305:SF166">
    <property type="entry name" value="CYTOCHROME P450 12A4, MITOCHONDRIAL-RELATED"/>
    <property type="match status" value="1"/>
</dbReference>
<dbReference type="InterPro" id="IPR050121">
    <property type="entry name" value="Cytochrome_P450_monoxygenase"/>
</dbReference>
<dbReference type="PANTHER" id="PTHR24305">
    <property type="entry name" value="CYTOCHROME P450"/>
    <property type="match status" value="1"/>
</dbReference>
<keyword evidence="6" id="KW-1185">Reference proteome</keyword>
<dbReference type="GO" id="GO:0016705">
    <property type="term" value="F:oxidoreductase activity, acting on paired donors, with incorporation or reduction of molecular oxygen"/>
    <property type="evidence" value="ECO:0007669"/>
    <property type="project" value="InterPro"/>
</dbReference>
<comment type="similarity">
    <text evidence="2 4">Belongs to the cytochrome P450 family.</text>
</comment>
<comment type="caution">
    <text evidence="5">The sequence shown here is derived from an EMBL/GenBank/DDBJ whole genome shotgun (WGS) entry which is preliminary data.</text>
</comment>
<comment type="cofactor">
    <cofactor evidence="1 3">
        <name>heme</name>
        <dbReference type="ChEBI" id="CHEBI:30413"/>
    </cofactor>
</comment>
<evidence type="ECO:0000313" key="5">
    <source>
        <dbReference type="EMBL" id="KAB7846923.1"/>
    </source>
</evidence>
<dbReference type="InterPro" id="IPR017972">
    <property type="entry name" value="Cyt_P450_CS"/>
</dbReference>
<dbReference type="Gene3D" id="1.10.630.10">
    <property type="entry name" value="Cytochrome P450"/>
    <property type="match status" value="1"/>
</dbReference>
<feature type="binding site" description="axial binding residue" evidence="3">
    <location>
        <position position="397"/>
    </location>
    <ligand>
        <name>heme</name>
        <dbReference type="ChEBI" id="CHEBI:30413"/>
    </ligand>
    <ligandPart>
        <name>Fe</name>
        <dbReference type="ChEBI" id="CHEBI:18248"/>
    </ligandPart>
</feature>
<dbReference type="Pfam" id="PF00067">
    <property type="entry name" value="p450"/>
    <property type="match status" value="1"/>
</dbReference>
<dbReference type="PROSITE" id="PS00086">
    <property type="entry name" value="CYTOCHROME_P450"/>
    <property type="match status" value="1"/>
</dbReference>
<dbReference type="InterPro" id="IPR036396">
    <property type="entry name" value="Cyt_P450_sf"/>
</dbReference>
<proteinExistence type="inferred from homology"/>
<keyword evidence="3 4" id="KW-0408">Iron</keyword>
<evidence type="ECO:0000256" key="4">
    <source>
        <dbReference type="RuleBase" id="RU000461"/>
    </source>
</evidence>
<dbReference type="GO" id="GO:0020037">
    <property type="term" value="F:heme binding"/>
    <property type="evidence" value="ECO:0007669"/>
    <property type="project" value="InterPro"/>
</dbReference>
<gene>
    <name evidence="5" type="ORF">FRZ00_12025</name>
</gene>
<evidence type="ECO:0000313" key="6">
    <source>
        <dbReference type="Proteomes" id="UP000327000"/>
    </source>
</evidence>
<organism evidence="5 6">
    <name type="scientific">Streptomyces mobaraensis</name>
    <name type="common">Streptoverticillium mobaraense</name>
    <dbReference type="NCBI Taxonomy" id="35621"/>
    <lineage>
        <taxon>Bacteria</taxon>
        <taxon>Bacillati</taxon>
        <taxon>Actinomycetota</taxon>
        <taxon>Actinomycetes</taxon>
        <taxon>Kitasatosporales</taxon>
        <taxon>Streptomycetaceae</taxon>
        <taxon>Streptomyces</taxon>
    </lineage>
</organism>
<dbReference type="GO" id="GO:0004497">
    <property type="term" value="F:monooxygenase activity"/>
    <property type="evidence" value="ECO:0007669"/>
    <property type="project" value="UniProtKB-KW"/>
</dbReference>
<dbReference type="EMBL" id="VOKX01000018">
    <property type="protein sequence ID" value="KAB7846923.1"/>
    <property type="molecule type" value="Genomic_DNA"/>
</dbReference>
<evidence type="ECO:0000256" key="1">
    <source>
        <dbReference type="ARBA" id="ARBA00001971"/>
    </source>
</evidence>
<name>A0A5N5W9F7_STRMB</name>
<dbReference type="PRINTS" id="PR00385">
    <property type="entry name" value="P450"/>
</dbReference>
<sequence>MLVSSPEGRVRAVPLHRVVAQVVANGPLGLMEETGRQGQGDVVRLGPGAFRPLLVTHPEHLRHVLRDAAENYVRGTAMWNALGRLTGQGIAGEGPGWLASRDALRKAMSATYLQRVGATVADAVEEAVEALAGRAERGPVDAVAEMTRLVHRVINPVFFASRIDAAQCDRLGEEVAGALGSLLWRMAMPFVPYWVPLPGDRAFARATSVIKGILLPVIERARRAENDGPDLMSALLRARDAQGRPLGDEHVRQDIVALFVAGSESSALTLTWTWVVLSRHPEIAARVRREADEVLAGGPPRFEHARRLVYTQRVLAEVMRLYSMAWAVPRVARRDDRLGRVPVPAGTTLVVSPYLTHRLADFWPDPLRFDPDRFERSAVRARHPLAYLPFGDGAHQCVGQGFFTLEATLVLAAVLSRYEVRVLGDPRPRLAVALPPDRPVGLALTRRTR</sequence>
<keyword evidence="4" id="KW-0560">Oxidoreductase</keyword>
<keyword evidence="4" id="KW-0503">Monooxygenase</keyword>
<dbReference type="SUPFAM" id="SSF48264">
    <property type="entry name" value="Cytochrome P450"/>
    <property type="match status" value="1"/>
</dbReference>
<dbReference type="RefSeq" id="WP_152263431.1">
    <property type="nucleotide sequence ID" value="NZ_VOKX01000018.1"/>
</dbReference>
<accession>A0A5N5W9F7</accession>
<dbReference type="PRINTS" id="PR00463">
    <property type="entry name" value="EP450I"/>
</dbReference>
<reference evidence="5 6" key="1">
    <citation type="journal article" date="2019" name="Microb. Cell Fact.">
        <title>Exploring novel herbicidin analogues by transcriptional regulator overexpression and MS/MS molecular networking.</title>
        <authorList>
            <person name="Shi Y."/>
            <person name="Gu R."/>
            <person name="Li Y."/>
            <person name="Wang X."/>
            <person name="Ren W."/>
            <person name="Li X."/>
            <person name="Wang L."/>
            <person name="Xie Y."/>
            <person name="Hong B."/>
        </authorList>
    </citation>
    <scope>NUCLEOTIDE SEQUENCE [LARGE SCALE GENOMIC DNA]</scope>
    <source>
        <strain evidence="5 6">US-43</strain>
    </source>
</reference>